<dbReference type="AlphaFoldDB" id="A0A4Y6UBM2"/>
<dbReference type="EMBL" id="CP038231">
    <property type="protein sequence ID" value="QDH14330.1"/>
    <property type="molecule type" value="Genomic_DNA"/>
</dbReference>
<evidence type="ECO:0000256" key="1">
    <source>
        <dbReference type="ARBA" id="ARBA00004635"/>
    </source>
</evidence>
<proteinExistence type="inferred from homology"/>
<evidence type="ECO:0000256" key="2">
    <source>
        <dbReference type="ARBA" id="ARBA00022729"/>
    </source>
</evidence>
<organism evidence="8 9">
    <name type="scientific">Formicincola oecophyllae</name>
    <dbReference type="NCBI Taxonomy" id="2558361"/>
    <lineage>
        <taxon>Bacteria</taxon>
        <taxon>Pseudomonadati</taxon>
        <taxon>Pseudomonadota</taxon>
        <taxon>Alphaproteobacteria</taxon>
        <taxon>Acetobacterales</taxon>
        <taxon>Acetobacteraceae</taxon>
        <taxon>Formicincola</taxon>
    </lineage>
</organism>
<comment type="subcellular location">
    <subcellularLocation>
        <location evidence="1">Membrane</location>
        <topology evidence="1">Lipid-anchor</topology>
    </subcellularLocation>
</comment>
<dbReference type="Gene3D" id="3.40.190.10">
    <property type="entry name" value="Periplasmic binding protein-like II"/>
    <property type="match status" value="2"/>
</dbReference>
<sequence length="279" mass="29740">MRPACAAPGGAQSMGKSLGPATVAPASPTPIPTLAQPTTIKVGVMAGEDEDVWRVVQANAKPHNLNIELVTFSDYTTPNQALEEHDINANAFQNQPYLDAQIKARGYHIVRVGDTQLEPIGIYSIKVKALKDLPKNAHIAVPNDPSNEGRSLLMLEHEGVLKVSKSAGLFPTALDITDNPKNVTVQELDASLTSRSLKDVDAAVINGNWAIKGGVDVQHQRIALENAQGSPYVNFIAVNADDAGKPWVKTLVAAFHQPDVAAEITKVYHGAAQPAFTHG</sequence>
<dbReference type="KEGG" id="swf:E3E12_03070"/>
<keyword evidence="3" id="KW-0472">Membrane</keyword>
<dbReference type="GO" id="GO:0016020">
    <property type="term" value="C:membrane"/>
    <property type="evidence" value="ECO:0007669"/>
    <property type="project" value="UniProtKB-SubCell"/>
</dbReference>
<protein>
    <recommendedName>
        <fullName evidence="6">Lipoprotein</fullName>
    </recommendedName>
</protein>
<comment type="similarity">
    <text evidence="6">Belongs to the nlpA lipoprotein family.</text>
</comment>
<dbReference type="OrthoDB" id="9812878at2"/>
<dbReference type="Proteomes" id="UP000318709">
    <property type="component" value="Chromosome"/>
</dbReference>
<keyword evidence="5 6" id="KW-0449">Lipoprotein</keyword>
<dbReference type="PANTHER" id="PTHR30429:SF1">
    <property type="entry name" value="D-METHIONINE-BINDING LIPOPROTEIN METQ-RELATED"/>
    <property type="match status" value="1"/>
</dbReference>
<keyword evidence="4" id="KW-0564">Palmitate</keyword>
<keyword evidence="9" id="KW-1185">Reference proteome</keyword>
<evidence type="ECO:0000256" key="5">
    <source>
        <dbReference type="ARBA" id="ARBA00023288"/>
    </source>
</evidence>
<evidence type="ECO:0000313" key="9">
    <source>
        <dbReference type="Proteomes" id="UP000318709"/>
    </source>
</evidence>
<name>A0A4Y6UBM2_9PROT</name>
<gene>
    <name evidence="8" type="ORF">E3E12_03070</name>
</gene>
<dbReference type="CDD" id="cd13598">
    <property type="entry name" value="PBP2_lipoprotein_IlpA_like"/>
    <property type="match status" value="1"/>
</dbReference>
<accession>A0A4Y6UBM2</accession>
<feature type="region of interest" description="Disordered" evidence="7">
    <location>
        <begin position="1"/>
        <end position="34"/>
    </location>
</feature>
<dbReference type="Pfam" id="PF03180">
    <property type="entry name" value="Lipoprotein_9"/>
    <property type="match status" value="1"/>
</dbReference>
<evidence type="ECO:0000256" key="6">
    <source>
        <dbReference type="PIRNR" id="PIRNR002854"/>
    </source>
</evidence>
<dbReference type="PIRSF" id="PIRSF002854">
    <property type="entry name" value="MetQ"/>
    <property type="match status" value="1"/>
</dbReference>
<evidence type="ECO:0000256" key="4">
    <source>
        <dbReference type="ARBA" id="ARBA00023139"/>
    </source>
</evidence>
<dbReference type="InterPro" id="IPR004872">
    <property type="entry name" value="Lipoprotein_NlpA"/>
</dbReference>
<evidence type="ECO:0000313" key="8">
    <source>
        <dbReference type="EMBL" id="QDH14330.1"/>
    </source>
</evidence>
<dbReference type="SUPFAM" id="SSF53850">
    <property type="entry name" value="Periplasmic binding protein-like II"/>
    <property type="match status" value="1"/>
</dbReference>
<evidence type="ECO:0000256" key="3">
    <source>
        <dbReference type="ARBA" id="ARBA00023136"/>
    </source>
</evidence>
<keyword evidence="2" id="KW-0732">Signal</keyword>
<reference evidence="8 9" key="1">
    <citation type="submission" date="2019-03" db="EMBL/GenBank/DDBJ databases">
        <title>The complete genome sequence of Swingsia_sp. F3b2 LMG30590(T).</title>
        <authorList>
            <person name="Chua K.-O."/>
            <person name="Chan K.-G."/>
            <person name="See-Too W.-S."/>
        </authorList>
    </citation>
    <scope>NUCLEOTIDE SEQUENCE [LARGE SCALE GENOMIC DNA]</scope>
    <source>
        <strain evidence="8 9">F3b2</strain>
    </source>
</reference>
<dbReference type="PANTHER" id="PTHR30429">
    <property type="entry name" value="D-METHIONINE-BINDING LIPOPROTEIN METQ"/>
    <property type="match status" value="1"/>
</dbReference>
<evidence type="ECO:0000256" key="7">
    <source>
        <dbReference type="SAM" id="MobiDB-lite"/>
    </source>
</evidence>